<feature type="domain" description="SDH C-terminal" evidence="11">
    <location>
        <begin position="237"/>
        <end position="267"/>
    </location>
</feature>
<dbReference type="InterPro" id="IPR041121">
    <property type="entry name" value="SDH_C"/>
</dbReference>
<comment type="subunit">
    <text evidence="8">Homodimer.</text>
</comment>
<evidence type="ECO:0000313" key="24">
    <source>
        <dbReference type="EMBL" id="ECY9782228.1"/>
    </source>
</evidence>
<feature type="binding site" evidence="8">
    <location>
        <position position="77"/>
    </location>
    <ligand>
        <name>NADP(+)</name>
        <dbReference type="ChEBI" id="CHEBI:58349"/>
    </ligand>
</feature>
<dbReference type="EMBL" id="AABGHY010000002">
    <property type="protein sequence ID" value="EAH3293429.1"/>
    <property type="molecule type" value="Genomic_DNA"/>
</dbReference>
<evidence type="ECO:0000256" key="1">
    <source>
        <dbReference type="ARBA" id="ARBA00004871"/>
    </source>
</evidence>
<evidence type="ECO:0000313" key="33">
    <source>
        <dbReference type="Proteomes" id="UP000272537"/>
    </source>
</evidence>
<dbReference type="EMBL" id="AALGDA010000009">
    <property type="protein sequence ID" value="ECY9782228.1"/>
    <property type="molecule type" value="Genomic_DNA"/>
</dbReference>
<dbReference type="Gene3D" id="3.40.50.10860">
    <property type="entry name" value="Leucine Dehydrogenase, chain A, domain 1"/>
    <property type="match status" value="1"/>
</dbReference>
<dbReference type="Pfam" id="PF01488">
    <property type="entry name" value="Shikimate_DH"/>
    <property type="match status" value="1"/>
</dbReference>
<feature type="binding site" evidence="8">
    <location>
        <position position="101"/>
    </location>
    <ligand>
        <name>shikimate</name>
        <dbReference type="ChEBI" id="CHEBI:36208"/>
    </ligand>
</feature>
<dbReference type="GO" id="GO:0009423">
    <property type="term" value="P:chorismate biosynthetic process"/>
    <property type="evidence" value="ECO:0007669"/>
    <property type="project" value="UniProtKB-UniRule"/>
</dbReference>
<dbReference type="EMBL" id="DAAEEB010000002">
    <property type="protein sequence ID" value="HAA8052118.1"/>
    <property type="molecule type" value="Genomic_DNA"/>
</dbReference>
<reference evidence="49 50" key="2">
    <citation type="journal article" date="2018" name="Genome Biol.">
        <title>SKESA: strategic k-mer extension for scrupulous assemblies.</title>
        <authorList>
            <person name="Souvorov A."/>
            <person name="Agarwala R."/>
            <person name="Lipman D.J."/>
        </authorList>
    </citation>
    <scope>NUCLEOTIDE SEQUENCE [LARGE SCALE GENOMIC DNA]</scope>
    <source>
        <strain evidence="26">09CEB371LM</strain>
        <strain evidence="29">2017-325981-023-01</strain>
        <strain evidence="27 49">CFIAFB20130012</strain>
        <strain evidence="28 51">DMG1500109</strain>
    </source>
</reference>
<dbReference type="EMBL" id="AABGUK010000003">
    <property type="protein sequence ID" value="EAH4242168.1"/>
    <property type="molecule type" value="Genomic_DNA"/>
</dbReference>
<reference evidence="23 43" key="4">
    <citation type="submission" date="2019-04" db="EMBL/GenBank/DDBJ databases">
        <authorList>
            <consortium name="GenomeTrakr: Next Generation Sequencing Network for Food Pathogen Tracability"/>
        </authorList>
    </citation>
    <scope>NUCLEOTIDE SEQUENCE [LARGE SCALE GENOMIC DNA]</scope>
    <source>
        <strain evidence="13 36">CFSAN008042</strain>
        <strain evidence="18 44">CFSAN063727</strain>
        <strain evidence="15 37">FDA00006494</strain>
        <strain evidence="12 35">FDA00007096</strain>
        <strain evidence="14 38">FDA00008584</strain>
        <strain evidence="23 43">LS1344</strain>
    </source>
</reference>
<dbReference type="EMBL" id="QXLS01000003">
    <property type="protein sequence ID" value="RKA08393.1"/>
    <property type="molecule type" value="Genomic_DNA"/>
</dbReference>
<evidence type="ECO:0000313" key="18">
    <source>
        <dbReference type="EMBL" id="EAG4462180.1"/>
    </source>
</evidence>
<dbReference type="GO" id="GO:0050661">
    <property type="term" value="F:NADP binding"/>
    <property type="evidence" value="ECO:0007669"/>
    <property type="project" value="InterPro"/>
</dbReference>
<dbReference type="Proteomes" id="UP000403352">
    <property type="component" value="Unassembled WGS sequence"/>
</dbReference>
<evidence type="ECO:0000313" key="37">
    <source>
        <dbReference type="Proteomes" id="UP000379076"/>
    </source>
</evidence>
<dbReference type="RefSeq" id="WP_003725965.1">
    <property type="nucleotide sequence ID" value="NC_021825.2"/>
</dbReference>
<dbReference type="Proteomes" id="UP000467536">
    <property type="component" value="Unassembled WGS sequence"/>
</dbReference>
<evidence type="ECO:0000313" key="41">
    <source>
        <dbReference type="Proteomes" id="UP000489121"/>
    </source>
</evidence>
<protein>
    <recommendedName>
        <fullName evidence="2 8">Shikimate dehydrogenase (NADP(+))</fullName>
        <shortName evidence="8">SDH</shortName>
        <ecNumber evidence="2 8">1.1.1.25</ecNumber>
    </recommendedName>
</protein>
<evidence type="ECO:0000259" key="10">
    <source>
        <dbReference type="Pfam" id="PF08501"/>
    </source>
</evidence>
<dbReference type="EMBL" id="JACAVN010000003">
    <property type="protein sequence ID" value="NYA01619.1"/>
    <property type="molecule type" value="Genomic_DNA"/>
</dbReference>
<evidence type="ECO:0000313" key="14">
    <source>
        <dbReference type="EMBL" id="EAD1184962.1"/>
    </source>
</evidence>
<evidence type="ECO:0000256" key="5">
    <source>
        <dbReference type="ARBA" id="ARBA00023002"/>
    </source>
</evidence>
<evidence type="ECO:0000313" key="43">
    <source>
        <dbReference type="Proteomes" id="UP000527632"/>
    </source>
</evidence>
<keyword evidence="4 8" id="KW-0521">NADP</keyword>
<evidence type="ECO:0000256" key="2">
    <source>
        <dbReference type="ARBA" id="ARBA00012962"/>
    </source>
</evidence>
<dbReference type="Proteomes" id="UP000527632">
    <property type="component" value="Unassembled WGS sequence"/>
</dbReference>
<dbReference type="EMBL" id="AAAIXK010000002">
    <property type="protein sequence ID" value="EAC5549704.1"/>
    <property type="molecule type" value="Genomic_DNA"/>
</dbReference>
<evidence type="ECO:0000256" key="7">
    <source>
        <dbReference type="ARBA" id="ARBA00049442"/>
    </source>
</evidence>
<evidence type="ECO:0000313" key="36">
    <source>
        <dbReference type="Proteomes" id="UP000368512"/>
    </source>
</evidence>
<feature type="domain" description="Shikimate dehydrogenase substrate binding N-terminal" evidence="10">
    <location>
        <begin position="6"/>
        <end position="88"/>
    </location>
</feature>
<dbReference type="InterPro" id="IPR013708">
    <property type="entry name" value="Shikimate_DH-bd_N"/>
</dbReference>
<dbReference type="Proteomes" id="UP000840039">
    <property type="component" value="Unassembled WGS sequence"/>
</dbReference>
<evidence type="ECO:0000313" key="16">
    <source>
        <dbReference type="EMBL" id="EAE4941327.1"/>
    </source>
</evidence>
<dbReference type="EMBL" id="AANEHK010000002">
    <property type="protein sequence ID" value="EDO0985052.1"/>
    <property type="molecule type" value="Genomic_DNA"/>
</dbReference>
<evidence type="ECO:0000313" key="26">
    <source>
        <dbReference type="EMBL" id="HAA8052118.1"/>
    </source>
</evidence>
<evidence type="ECO:0000256" key="4">
    <source>
        <dbReference type="ARBA" id="ARBA00022857"/>
    </source>
</evidence>
<dbReference type="Proteomes" id="UP000533021">
    <property type="component" value="Unassembled WGS sequence"/>
</dbReference>
<evidence type="ECO:0000313" key="38">
    <source>
        <dbReference type="Proteomes" id="UP000403352"/>
    </source>
</evidence>
<keyword evidence="3 8" id="KW-0028">Amino-acid biosynthesis</keyword>
<dbReference type="Proteomes" id="UP000393182">
    <property type="component" value="Unassembled WGS sequence"/>
</dbReference>
<dbReference type="Proteomes" id="UP000489121">
    <property type="component" value="Unassembled WGS sequence"/>
</dbReference>
<dbReference type="EMBL" id="AABAGT010000007">
    <property type="protein sequence ID" value="EAG0866841.1"/>
    <property type="molecule type" value="Genomic_DNA"/>
</dbReference>
<evidence type="ECO:0000313" key="42">
    <source>
        <dbReference type="Proteomes" id="UP000522199"/>
    </source>
</evidence>
<dbReference type="NCBIfam" id="NF001310">
    <property type="entry name" value="PRK00258.1-2"/>
    <property type="match status" value="1"/>
</dbReference>
<evidence type="ECO:0000313" key="13">
    <source>
        <dbReference type="EMBL" id="EAC7480427.1"/>
    </source>
</evidence>
<dbReference type="InterPro" id="IPR046346">
    <property type="entry name" value="Aminoacid_DH-like_N_sf"/>
</dbReference>
<dbReference type="Proteomes" id="UP000368512">
    <property type="component" value="Unassembled WGS sequence"/>
</dbReference>
<dbReference type="InterPro" id="IPR006151">
    <property type="entry name" value="Shikm_DH/Glu-tRNA_Rdtase"/>
</dbReference>
<dbReference type="EMBL" id="AABFVG010000001">
    <property type="protein sequence ID" value="EAH2280719.1"/>
    <property type="molecule type" value="Genomic_DNA"/>
</dbReference>
<dbReference type="InterPro" id="IPR011342">
    <property type="entry name" value="Shikimate_DH"/>
</dbReference>
<evidence type="ECO:0000313" key="48">
    <source>
        <dbReference type="Proteomes" id="UP000546397"/>
    </source>
</evidence>
<evidence type="ECO:0000313" key="45">
    <source>
        <dbReference type="Proteomes" id="UP000530452"/>
    </source>
</evidence>
<gene>
    <name evidence="8 23" type="primary">aroE</name>
    <name evidence="32" type="synonym">aroe_2</name>
    <name evidence="17" type="ORF">A8L61_06040</name>
    <name evidence="15" type="ORF">ART25_06785</name>
    <name evidence="12" type="ORF">ARY78_04565</name>
    <name evidence="18" type="ORF">CA369_07775</name>
    <name evidence="19" type="ORF">CW845_06660</name>
    <name evidence="21" type="ORF">D4920_01415</name>
    <name evidence="20" type="ORF">D4B11_00305</name>
    <name evidence="22" type="ORF">D5N24_03385</name>
    <name evidence="30" type="ORF">DCK61_09505</name>
    <name evidence="13" type="ORF">DQ70_07005</name>
    <name evidence="32" type="ORF">DYZ80_01586</name>
    <name evidence="16" type="ORF">E1W56_04645</name>
    <name evidence="23" type="ORF">E5F58_09260</name>
    <name evidence="24" type="ORF">F6515_04410</name>
    <name evidence="25" type="ORF">FV747_03440</name>
    <name evidence="26" type="ORF">GHH22_03015</name>
    <name evidence="28" type="ORF">GI949_03600</name>
    <name evidence="27" type="ORF">GYR60_10100</name>
    <name evidence="29" type="ORF">HQN34_002169</name>
    <name evidence="31" type="ORF">HZJ64_07210</name>
    <name evidence="14" type="ORF">QD52_07745</name>
</gene>
<feature type="binding site" evidence="8">
    <location>
        <position position="237"/>
    </location>
    <ligand>
        <name>NADP(+)</name>
        <dbReference type="ChEBI" id="CHEBI:58349"/>
    </ligand>
</feature>
<dbReference type="Gene3D" id="3.40.50.720">
    <property type="entry name" value="NAD(P)-binding Rossmann-like Domain"/>
    <property type="match status" value="1"/>
</dbReference>
<evidence type="ECO:0000259" key="9">
    <source>
        <dbReference type="Pfam" id="PF01488"/>
    </source>
</evidence>
<dbReference type="Proteomes" id="UP000272537">
    <property type="component" value="Unassembled WGS sequence"/>
</dbReference>
<dbReference type="EMBL" id="AAALRN010000003">
    <property type="protein sequence ID" value="EAD1184962.1"/>
    <property type="molecule type" value="Genomic_DNA"/>
</dbReference>
<reference evidence="45 46" key="5">
    <citation type="submission" date="2019-04" db="EMBL/GenBank/DDBJ databases">
        <authorList>
            <person name="Ashton P.M."/>
            <person name="Dallman T."/>
            <person name="Nair S."/>
            <person name="De Pinna E."/>
            <person name="Peters T."/>
            <person name="Grant K."/>
        </authorList>
    </citation>
    <scope>NUCLEOTIDE SEQUENCE [LARGE SCALE GENOMIC DNA]</scope>
    <source>
        <strain evidence="21 46">282333</strain>
        <strain evidence="22 45">282352</strain>
        <strain evidence="20 48">289003</strain>
        <strain evidence="25 40">788324</strain>
        <strain evidence="16">RL15000286</strain>
    </source>
</reference>
<evidence type="ECO:0000313" key="23">
    <source>
        <dbReference type="EMBL" id="EAH4242168.1"/>
    </source>
</evidence>
<organism evidence="23 43">
    <name type="scientific">Listeria monocytogenes</name>
    <dbReference type="NCBI Taxonomy" id="1639"/>
    <lineage>
        <taxon>Bacteria</taxon>
        <taxon>Bacillati</taxon>
        <taxon>Bacillota</taxon>
        <taxon>Bacilli</taxon>
        <taxon>Bacillales</taxon>
        <taxon>Listeriaceae</taxon>
        <taxon>Listeria</taxon>
    </lineage>
</organism>
<dbReference type="Proteomes" id="UP000843775">
    <property type="component" value="Unassembled WGS sequence"/>
</dbReference>
<dbReference type="EMBL" id="AABBZO010000007">
    <property type="protein sequence ID" value="EAG4462180.1"/>
    <property type="molecule type" value="Genomic_DNA"/>
</dbReference>
<evidence type="ECO:0000313" key="21">
    <source>
        <dbReference type="EMBL" id="EAH2280719.1"/>
    </source>
</evidence>
<feature type="binding site" evidence="8">
    <location>
        <begin position="14"/>
        <end position="16"/>
    </location>
    <ligand>
        <name>shikimate</name>
        <dbReference type="ChEBI" id="CHEBI:36208"/>
    </ligand>
</feature>
<reference evidence="31 47" key="9">
    <citation type="submission" date="2020-06" db="EMBL/GenBank/DDBJ databases">
        <title>Two Listeria outbreaks in Switzerland in 2018 and 2020.</title>
        <authorList>
            <person name="Stevens M.J.A."/>
            <person name="Bloemberg G."/>
            <person name="Nusch-Inderbinnen M."/>
            <person name="Stephan R."/>
        </authorList>
    </citation>
    <scope>NUCLEOTIDE SEQUENCE [LARGE SCALE GENOMIC DNA]</scope>
    <source>
        <strain evidence="31 47">N18-0707</strain>
    </source>
</reference>
<comment type="similarity">
    <text evidence="8">Belongs to the shikimate dehydrogenase family.</text>
</comment>
<feature type="binding site" evidence="8">
    <location>
        <position position="214"/>
    </location>
    <ligand>
        <name>NADP(+)</name>
        <dbReference type="ChEBI" id="CHEBI:58349"/>
    </ligand>
</feature>
<comment type="pathway">
    <text evidence="1 8">Metabolic intermediate biosynthesis; chorismate biosynthesis; chorismate from D-erythrose 4-phosphate and phosphoenolpyruvate: step 4/7.</text>
</comment>
<evidence type="ECO:0000313" key="20">
    <source>
        <dbReference type="EMBL" id="EAG9518193.1"/>
    </source>
</evidence>
<evidence type="ECO:0000313" key="51">
    <source>
        <dbReference type="Proteomes" id="UP000843775"/>
    </source>
</evidence>
<keyword evidence="6 8" id="KW-0057">Aromatic amino acid biosynthesis</keyword>
<comment type="caution">
    <text evidence="23">The sequence shown here is derived from an EMBL/GenBank/DDBJ whole genome shotgun (WGS) entry which is preliminary data.</text>
</comment>
<dbReference type="PANTHER" id="PTHR21089">
    <property type="entry name" value="SHIKIMATE DEHYDROGENASE"/>
    <property type="match status" value="1"/>
</dbReference>
<dbReference type="EMBL" id="AABEMN010000001">
    <property type="protein sequence ID" value="EAG9518193.1"/>
    <property type="molecule type" value="Genomic_DNA"/>
</dbReference>
<evidence type="ECO:0000313" key="34">
    <source>
        <dbReference type="Proteomes" id="UP000358545"/>
    </source>
</evidence>
<dbReference type="EMBL" id="AAASLB010000002">
    <property type="protein sequence ID" value="EAE4941327.1"/>
    <property type="molecule type" value="Genomic_DNA"/>
</dbReference>
<reference evidence="28" key="8">
    <citation type="submission" date="2019-11" db="EMBL/GenBank/DDBJ databases">
        <authorList>
            <consortium name="NCBI Pathogen Detection Project"/>
        </authorList>
    </citation>
    <scope>NUCLEOTIDE SEQUENCE</scope>
    <source>
        <strain evidence="26">09CEB371LM</strain>
        <strain evidence="29">2017-325981-023-01</strain>
        <strain evidence="27">CFIAFB20130012</strain>
        <strain evidence="28">DMG1500109</strain>
    </source>
</reference>
<reference evidence="32 33" key="1">
    <citation type="journal article" date="2018" name="BMC Genomics">
        <title>Genes significantly associated with lineage II food isolates of Listeria monocytogenes.</title>
        <authorList>
            <person name="Pirone-Davies C."/>
            <person name="Chen Y."/>
            <person name="Pightling A."/>
            <person name="Ryan G."/>
            <person name="Wang Y."/>
            <person name="Yao K."/>
            <person name="Hoffmann M."/>
            <person name="Allard M.W."/>
        </authorList>
    </citation>
    <scope>NUCLEOTIDE SEQUENCE [LARGE SCALE GENOMIC DNA]</scope>
    <source>
        <strain evidence="32 33">PNUSAL000550</strain>
    </source>
</reference>
<dbReference type="EMBL" id="DABJAN010000004">
    <property type="protein sequence ID" value="HAJ9593943.1"/>
    <property type="molecule type" value="Genomic_DNA"/>
</dbReference>
<evidence type="ECO:0000313" key="25">
    <source>
        <dbReference type="EMBL" id="EDO0985052.1"/>
    </source>
</evidence>
<feature type="binding site" evidence="8">
    <location>
        <begin position="125"/>
        <end position="129"/>
    </location>
    <ligand>
        <name>NADP(+)</name>
        <dbReference type="ChEBI" id="CHEBI:58349"/>
    </ligand>
</feature>
<keyword evidence="5 8" id="KW-0560">Oxidoreductase</keyword>
<dbReference type="EMBL" id="AABEKY010000003">
    <property type="protein sequence ID" value="EAG9387163.1"/>
    <property type="molecule type" value="Genomic_DNA"/>
</dbReference>
<dbReference type="EMBL" id="DAAJZA010000002">
    <property type="protein sequence ID" value="HAC1754046.1"/>
    <property type="molecule type" value="Genomic_DNA"/>
</dbReference>
<evidence type="ECO:0000313" key="22">
    <source>
        <dbReference type="EMBL" id="EAH3293429.1"/>
    </source>
</evidence>
<dbReference type="KEGG" id="lmv:Y193_08255"/>
<dbReference type="EMBL" id="QDAY01000003">
    <property type="protein sequence ID" value="KAA9449093.1"/>
    <property type="molecule type" value="Genomic_DNA"/>
</dbReference>
<dbReference type="SUPFAM" id="SSF53223">
    <property type="entry name" value="Aminoacid dehydrogenase-like, N-terminal domain"/>
    <property type="match status" value="1"/>
</dbReference>
<evidence type="ECO:0000313" key="17">
    <source>
        <dbReference type="EMBL" id="EAG0866841.1"/>
    </source>
</evidence>
<dbReference type="Proteomes" id="UP000522199">
    <property type="component" value="Unassembled WGS sequence"/>
</dbReference>
<dbReference type="Pfam" id="PF18317">
    <property type="entry name" value="SDH_C"/>
    <property type="match status" value="1"/>
</dbReference>
<feature type="binding site" evidence="8">
    <location>
        <position position="86"/>
    </location>
    <ligand>
        <name>shikimate</name>
        <dbReference type="ChEBI" id="CHEBI:36208"/>
    </ligand>
</feature>
<evidence type="ECO:0000313" key="50">
    <source>
        <dbReference type="Proteomes" id="UP000843503"/>
    </source>
</evidence>
<dbReference type="UniPathway" id="UPA00053">
    <property type="reaction ID" value="UER00087"/>
</dbReference>
<evidence type="ECO:0000313" key="30">
    <source>
        <dbReference type="EMBL" id="KAA9449093.1"/>
    </source>
</evidence>
<dbReference type="AlphaFoldDB" id="A0A0B8R390"/>
<dbReference type="EMBL" id="AAAQQZ010000003">
    <property type="protein sequence ID" value="EAE1338605.1"/>
    <property type="molecule type" value="Genomic_DNA"/>
</dbReference>
<evidence type="ECO:0000313" key="44">
    <source>
        <dbReference type="Proteomes" id="UP000528151"/>
    </source>
</evidence>
<dbReference type="GO" id="GO:0009073">
    <property type="term" value="P:aromatic amino acid family biosynthetic process"/>
    <property type="evidence" value="ECO:0007669"/>
    <property type="project" value="UniProtKB-KW"/>
</dbReference>
<comment type="catalytic activity">
    <reaction evidence="7 8">
        <text>shikimate + NADP(+) = 3-dehydroshikimate + NADPH + H(+)</text>
        <dbReference type="Rhea" id="RHEA:17737"/>
        <dbReference type="ChEBI" id="CHEBI:15378"/>
        <dbReference type="ChEBI" id="CHEBI:16630"/>
        <dbReference type="ChEBI" id="CHEBI:36208"/>
        <dbReference type="ChEBI" id="CHEBI:57783"/>
        <dbReference type="ChEBI" id="CHEBI:58349"/>
        <dbReference type="EC" id="1.1.1.25"/>
    </reaction>
</comment>
<dbReference type="Proteomes" id="UP000358545">
    <property type="component" value="Unassembled WGS sequence"/>
</dbReference>
<reference evidence="30 39" key="3">
    <citation type="submission" date="2018-04" db="EMBL/GenBank/DDBJ databases">
        <title>Genome Analysis of a Prevalent Clone of Listeria monocytogenes Sequence Type 87 in China.</title>
        <authorList>
            <person name="Wang Y."/>
        </authorList>
    </citation>
    <scope>NUCLEOTIDE SEQUENCE [LARGE SCALE GENOMIC DNA]</scope>
    <source>
        <strain evidence="30 39">ICDC_LM1523</strain>
    </source>
</reference>
<dbReference type="GO" id="GO:0008652">
    <property type="term" value="P:amino acid biosynthetic process"/>
    <property type="evidence" value="ECO:0007669"/>
    <property type="project" value="UniProtKB-KW"/>
</dbReference>
<evidence type="ECO:0000256" key="3">
    <source>
        <dbReference type="ARBA" id="ARBA00022605"/>
    </source>
</evidence>
<evidence type="ECO:0000313" key="27">
    <source>
        <dbReference type="EMBL" id="HAB8398866.1"/>
    </source>
</evidence>
<dbReference type="Proteomes" id="UP000530452">
    <property type="component" value="Unassembled WGS sequence"/>
</dbReference>
<dbReference type="KEGG" id="lmok:CQ02_07645"/>
<dbReference type="Proteomes" id="UP000843503">
    <property type="component" value="Unassembled WGS sequence"/>
</dbReference>
<dbReference type="InterPro" id="IPR022893">
    <property type="entry name" value="Shikimate_DH_fam"/>
</dbReference>
<evidence type="ECO:0000313" key="12">
    <source>
        <dbReference type="EMBL" id="EAC5549704.1"/>
    </source>
</evidence>
<dbReference type="Proteomes" id="UP000544530">
    <property type="component" value="Unassembled WGS sequence"/>
</dbReference>
<dbReference type="CDD" id="cd01065">
    <property type="entry name" value="NAD_bind_Shikimate_DH"/>
    <property type="match status" value="1"/>
</dbReference>
<feature type="binding site" evidence="8">
    <location>
        <begin position="149"/>
        <end position="154"/>
    </location>
    <ligand>
        <name>NADP(+)</name>
        <dbReference type="ChEBI" id="CHEBI:58349"/>
    </ligand>
</feature>
<dbReference type="EMBL" id="AAAJWF010000004">
    <property type="protein sequence ID" value="EAC7480427.1"/>
    <property type="molecule type" value="Genomic_DNA"/>
</dbReference>
<dbReference type="PANTHER" id="PTHR21089:SF1">
    <property type="entry name" value="BIFUNCTIONAL 3-DEHYDROQUINATE DEHYDRATASE_SHIKIMATE DEHYDROGENASE, CHLOROPLASTIC"/>
    <property type="match status" value="1"/>
</dbReference>
<evidence type="ECO:0000313" key="35">
    <source>
        <dbReference type="Proteomes" id="UP000365297"/>
    </source>
</evidence>
<evidence type="ECO:0000313" key="40">
    <source>
        <dbReference type="Proteomes" id="UP000467536"/>
    </source>
</evidence>
<dbReference type="EC" id="1.1.1.25" evidence="2 8"/>
<feature type="domain" description="Quinate/shikimate 5-dehydrogenase/glutamyl-tRNA reductase" evidence="9">
    <location>
        <begin position="116"/>
        <end position="188"/>
    </location>
</feature>
<evidence type="ECO:0000313" key="32">
    <source>
        <dbReference type="EMBL" id="RKA08393.1"/>
    </source>
</evidence>
<evidence type="ECO:0000313" key="46">
    <source>
        <dbReference type="Proteomes" id="UP000533021"/>
    </source>
</evidence>
<evidence type="ECO:0000313" key="28">
    <source>
        <dbReference type="EMBL" id="HAC1754046.1"/>
    </source>
</evidence>
<evidence type="ECO:0000313" key="39">
    <source>
        <dbReference type="Proteomes" id="UP000460224"/>
    </source>
</evidence>
<evidence type="ECO:0000313" key="19">
    <source>
        <dbReference type="EMBL" id="EAG9387163.1"/>
    </source>
</evidence>
<dbReference type="Proteomes" id="UP000840197">
    <property type="component" value="Unassembled WGS sequence"/>
</dbReference>
<dbReference type="Proteomes" id="UP000379076">
    <property type="component" value="Unassembled WGS sequence"/>
</dbReference>
<dbReference type="Pfam" id="PF08501">
    <property type="entry name" value="Shikimate_dh_N"/>
    <property type="match status" value="1"/>
</dbReference>
<proteinExistence type="inferred from homology"/>
<evidence type="ECO:0000313" key="29">
    <source>
        <dbReference type="EMBL" id="HAJ9593943.1"/>
    </source>
</evidence>
<reference evidence="24 41" key="7">
    <citation type="submission" date="2019-09" db="EMBL/GenBank/DDBJ databases">
        <authorList>
            <consortium name="PulseNet: The National Subtyping Network for Foodborne Disease Surveillance"/>
            <person name="Tarr C.L."/>
            <person name="Trees E."/>
            <person name="Katz L.S."/>
            <person name="Carleton-Romer H.A."/>
            <person name="Stroika S."/>
            <person name="Kucerova Z."/>
            <person name="Roache K.F."/>
            <person name="Sabol A.L."/>
            <person name="Besser J."/>
            <person name="Gerner-Smidt P."/>
        </authorList>
    </citation>
    <scope>NUCLEOTIDE SEQUENCE [LARGE SCALE GENOMIC DNA]</scope>
    <source>
        <strain evidence="17 34">PNUSAL002180</strain>
        <strain evidence="24 41">PNUSAL005692</strain>
    </source>
</reference>
<comment type="function">
    <text evidence="8">Involved in the biosynthesis of the chorismate, which leads to the biosynthesis of aromatic amino acids. Catalyzes the reversible NADPH linked reduction of 3-dehydroshikimate (DHSA) to yield shikimate (SA).</text>
</comment>
<dbReference type="GO" id="GO:0004764">
    <property type="term" value="F:shikimate 3-dehydrogenase (NADP+) activity"/>
    <property type="evidence" value="ECO:0007669"/>
    <property type="project" value="UniProtKB-UniRule"/>
</dbReference>
<reference evidence="19 42" key="6">
    <citation type="submission" date="2019-04" db="EMBL/GenBank/DDBJ databases">
        <authorList>
            <consortium name="GenomeTrakr network: Whole genome sequencing for foodborne pathogen traceback"/>
        </authorList>
    </citation>
    <scope>NUCLEOTIDE SEQUENCE [LARGE SCALE GENOMIC DNA]</scope>
    <source>
        <strain evidence="19 42">CFSAN072474</strain>
    </source>
</reference>
<evidence type="ECO:0000256" key="8">
    <source>
        <dbReference type="HAMAP-Rule" id="MF_00222"/>
    </source>
</evidence>
<dbReference type="InterPro" id="IPR036291">
    <property type="entry name" value="NAD(P)-bd_dom_sf"/>
</dbReference>
<evidence type="ECO:0000256" key="6">
    <source>
        <dbReference type="ARBA" id="ARBA00023141"/>
    </source>
</evidence>
<dbReference type="Proteomes" id="UP000528151">
    <property type="component" value="Unassembled WGS sequence"/>
</dbReference>
<accession>A0A0B8R390</accession>
<dbReference type="HAMAP" id="MF_00222">
    <property type="entry name" value="Shikimate_DH_AroE"/>
    <property type="match status" value="1"/>
</dbReference>
<feature type="binding site" evidence="8">
    <location>
        <position position="216"/>
    </location>
    <ligand>
        <name>shikimate</name>
        <dbReference type="ChEBI" id="CHEBI:36208"/>
    </ligand>
</feature>
<feature type="binding site" evidence="8">
    <location>
        <position position="61"/>
    </location>
    <ligand>
        <name>shikimate</name>
        <dbReference type="ChEBI" id="CHEBI:36208"/>
    </ligand>
</feature>
<evidence type="ECO:0000313" key="49">
    <source>
        <dbReference type="Proteomes" id="UP000840197"/>
    </source>
</evidence>
<dbReference type="SUPFAM" id="SSF51735">
    <property type="entry name" value="NAD(P)-binding Rossmann-fold domains"/>
    <property type="match status" value="1"/>
</dbReference>
<dbReference type="EMBL" id="DAAIHR010000009">
    <property type="protein sequence ID" value="HAB8398866.1"/>
    <property type="molecule type" value="Genomic_DNA"/>
</dbReference>
<feature type="active site" description="Proton acceptor" evidence="8">
    <location>
        <position position="65"/>
    </location>
</feature>
<name>A0A0B8R390_LISMN</name>
<evidence type="ECO:0000313" key="15">
    <source>
        <dbReference type="EMBL" id="EAE1338605.1"/>
    </source>
</evidence>
<dbReference type="GO" id="GO:0019632">
    <property type="term" value="P:shikimate metabolic process"/>
    <property type="evidence" value="ECO:0007669"/>
    <property type="project" value="InterPro"/>
</dbReference>
<dbReference type="Proteomes" id="UP000365297">
    <property type="component" value="Unassembled WGS sequence"/>
</dbReference>
<dbReference type="Proteomes" id="UP000460224">
    <property type="component" value="Unassembled WGS sequence"/>
</dbReference>
<evidence type="ECO:0000313" key="47">
    <source>
        <dbReference type="Proteomes" id="UP000544530"/>
    </source>
</evidence>
<evidence type="ECO:0000313" key="31">
    <source>
        <dbReference type="EMBL" id="NYA01619.1"/>
    </source>
</evidence>
<dbReference type="NCBIfam" id="TIGR00507">
    <property type="entry name" value="aroE"/>
    <property type="match status" value="1"/>
</dbReference>
<sequence>MEKYVVIGNPIRHSLSPAMQNRIFQELGMNAEYNSVLIEEDAFETEIKKLMDSGVRGFNITTPFKERILPFLDELEDLAAASGAVNTVLKKEDKWYGFNTDGKGYLEGLEEIRSITEDDSILITGAGGASKAIYLALSTHTDAKITVTNRTTEKAIEMTKDNENHHAVTLEEAEKQLADFTVIIQTTSIGLEASKNKSPISLANVKKGTICSDIIYNPAETAFLKEAKKNGAITQNGLPMFVNQGALAFEIWTGIKPERSLMKEAVLEQLGGN</sequence>
<evidence type="ECO:0000259" key="11">
    <source>
        <dbReference type="Pfam" id="PF18317"/>
    </source>
</evidence>
<dbReference type="GO" id="GO:0005829">
    <property type="term" value="C:cytosol"/>
    <property type="evidence" value="ECO:0007669"/>
    <property type="project" value="TreeGrafter"/>
</dbReference>
<dbReference type="Proteomes" id="UP000546397">
    <property type="component" value="Unassembled WGS sequence"/>
</dbReference>
<feature type="binding site" evidence="8">
    <location>
        <position position="244"/>
    </location>
    <ligand>
        <name>shikimate</name>
        <dbReference type="ChEBI" id="CHEBI:36208"/>
    </ligand>
</feature>